<comment type="subunit">
    <text evidence="6">Supercomplex made of cofactors A to E. Cofactors A and D function by capturing and stabilizing tubulin in a quasi-native conformation. Cofactor E binds to the cofactor D-tubulin complex; interaction with cofactor C then causes the release of tubulin polypeptides that are committed to the native state.</text>
</comment>
<feature type="domain" description="C-CAP/cofactor C-like" evidence="8">
    <location>
        <begin position="138"/>
        <end position="303"/>
    </location>
</feature>
<dbReference type="GO" id="GO:0007021">
    <property type="term" value="P:tubulin complex assembly"/>
    <property type="evidence" value="ECO:0007669"/>
    <property type="project" value="TreeGrafter"/>
</dbReference>
<evidence type="ECO:0000256" key="6">
    <source>
        <dbReference type="ARBA" id="ARBA00026055"/>
    </source>
</evidence>
<dbReference type="Gene3D" id="2.160.20.70">
    <property type="match status" value="1"/>
</dbReference>
<dbReference type="InterPro" id="IPR031925">
    <property type="entry name" value="TBCC_N"/>
</dbReference>
<dbReference type="AlphaFoldDB" id="A0A482W5J3"/>
<dbReference type="InterPro" id="IPR006599">
    <property type="entry name" value="CARP_motif"/>
</dbReference>
<reference evidence="9 10" key="1">
    <citation type="submission" date="2017-03" db="EMBL/GenBank/DDBJ databases">
        <title>Genome of the blue death feigning beetle - Asbolus verrucosus.</title>
        <authorList>
            <person name="Rider S.D."/>
        </authorList>
    </citation>
    <scope>NUCLEOTIDE SEQUENCE [LARGE SCALE GENOMIC DNA]</scope>
    <source>
        <strain evidence="9">Butters</strain>
        <tissue evidence="9">Head and leg muscle</tissue>
    </source>
</reference>
<dbReference type="PANTHER" id="PTHR15139">
    <property type="entry name" value="TUBULIN FOLDING COFACTOR C"/>
    <property type="match status" value="1"/>
</dbReference>
<dbReference type="InterPro" id="IPR038397">
    <property type="entry name" value="TBCC_N_sf"/>
</dbReference>
<keyword evidence="5" id="KW-0143">Chaperone</keyword>
<feature type="region of interest" description="Disordered" evidence="7">
    <location>
        <begin position="129"/>
        <end position="151"/>
    </location>
</feature>
<keyword evidence="4" id="KW-0007">Acetylation</keyword>
<dbReference type="EMBL" id="QDEB01026556">
    <property type="protein sequence ID" value="RZC40374.1"/>
    <property type="molecule type" value="Genomic_DNA"/>
</dbReference>
<dbReference type="GO" id="GO:0015631">
    <property type="term" value="F:tubulin binding"/>
    <property type="evidence" value="ECO:0007669"/>
    <property type="project" value="InterPro"/>
</dbReference>
<organism evidence="9 10">
    <name type="scientific">Asbolus verrucosus</name>
    <name type="common">Desert ironclad beetle</name>
    <dbReference type="NCBI Taxonomy" id="1661398"/>
    <lineage>
        <taxon>Eukaryota</taxon>
        <taxon>Metazoa</taxon>
        <taxon>Ecdysozoa</taxon>
        <taxon>Arthropoda</taxon>
        <taxon>Hexapoda</taxon>
        <taxon>Insecta</taxon>
        <taxon>Pterygota</taxon>
        <taxon>Neoptera</taxon>
        <taxon>Endopterygota</taxon>
        <taxon>Coleoptera</taxon>
        <taxon>Polyphaga</taxon>
        <taxon>Cucujiformia</taxon>
        <taxon>Tenebrionidae</taxon>
        <taxon>Pimeliinae</taxon>
        <taxon>Asbolus</taxon>
    </lineage>
</organism>
<name>A0A482W5J3_ASBVE</name>
<evidence type="ECO:0000313" key="9">
    <source>
        <dbReference type="EMBL" id="RZC40374.1"/>
    </source>
</evidence>
<evidence type="ECO:0000256" key="5">
    <source>
        <dbReference type="ARBA" id="ARBA00023186"/>
    </source>
</evidence>
<gene>
    <name evidence="9" type="ORF">BDFB_006623</name>
</gene>
<dbReference type="GO" id="GO:0007023">
    <property type="term" value="P:post-chaperonin tubulin folding pathway"/>
    <property type="evidence" value="ECO:0007669"/>
    <property type="project" value="InterPro"/>
</dbReference>
<evidence type="ECO:0000256" key="4">
    <source>
        <dbReference type="ARBA" id="ARBA00022990"/>
    </source>
</evidence>
<accession>A0A482W5J3</accession>
<evidence type="ECO:0000259" key="8">
    <source>
        <dbReference type="PROSITE" id="PS51329"/>
    </source>
</evidence>
<comment type="caution">
    <text evidence="9">The sequence shown here is derived from an EMBL/GenBank/DDBJ whole genome shotgun (WGS) entry which is preliminary data.</text>
</comment>
<evidence type="ECO:0000313" key="10">
    <source>
        <dbReference type="Proteomes" id="UP000292052"/>
    </source>
</evidence>
<dbReference type="Pfam" id="PF07986">
    <property type="entry name" value="TBCC"/>
    <property type="match status" value="1"/>
</dbReference>
<dbReference type="Pfam" id="PF16752">
    <property type="entry name" value="TBCC_N"/>
    <property type="match status" value="1"/>
</dbReference>
<proteinExistence type="inferred from homology"/>
<protein>
    <submittedName>
        <fullName evidence="9">TBCC domain containing protein</fullName>
    </submittedName>
</protein>
<keyword evidence="10" id="KW-1185">Reference proteome</keyword>
<evidence type="ECO:0000256" key="2">
    <source>
        <dbReference type="ARBA" id="ARBA00008848"/>
    </source>
</evidence>
<dbReference type="InterPro" id="IPR012945">
    <property type="entry name" value="Tubulin-bd_cofactor_C_dom"/>
</dbReference>
<evidence type="ECO:0000256" key="3">
    <source>
        <dbReference type="ARBA" id="ARBA00022490"/>
    </source>
</evidence>
<dbReference type="GO" id="GO:0005737">
    <property type="term" value="C:cytoplasm"/>
    <property type="evidence" value="ECO:0007669"/>
    <property type="project" value="UniProtKB-SubCell"/>
</dbReference>
<dbReference type="InterPro" id="IPR027684">
    <property type="entry name" value="TBCC"/>
</dbReference>
<dbReference type="OrthoDB" id="194775at2759"/>
<dbReference type="Proteomes" id="UP000292052">
    <property type="component" value="Unassembled WGS sequence"/>
</dbReference>
<dbReference type="PROSITE" id="PS51329">
    <property type="entry name" value="C_CAP_COFACTOR_C"/>
    <property type="match status" value="1"/>
</dbReference>
<evidence type="ECO:0000256" key="1">
    <source>
        <dbReference type="ARBA" id="ARBA00004496"/>
    </source>
</evidence>
<sequence>MEVMEGGIDKISLITKRDVERKLGLQKRKEDRNNLSADNEKLGFFEETFTNKRLDIENLLERSNHLEKTMLPDHFNTISKEILLLQKYVASSNIFLRSYDIKKCQESLQELTVKSKELEDELLPKRKFGFKNKTKPNPQKKKQPNSKDEVDFHSKSAVTTKYLCGFTNKTGETLVMSGNDIYKKDVTAENLNNCKIKFLGCPSTLHLNHLKDCYVFSGPVSTSIFADNCSNCTLVIACQQLRLHSSKNVNIYLHVTSRAIMEDCHDIFLAPYNLKYDNLDKDFQESGLDRSTNNWKCIDDFNWLNIEKPSPNWSLLKGKDVVDVWDNII</sequence>
<dbReference type="Gene3D" id="1.20.58.1250">
    <property type="entry name" value="Tubulin Binding Cofactor C, N-terminal domain"/>
    <property type="match status" value="1"/>
</dbReference>
<comment type="subcellular location">
    <subcellularLocation>
        <location evidence="1">Cytoplasm</location>
    </subcellularLocation>
</comment>
<dbReference type="STRING" id="1661398.A0A482W5J3"/>
<dbReference type="PANTHER" id="PTHR15139:SF0">
    <property type="entry name" value="TUBULIN-SPECIFIC CHAPERONE C"/>
    <property type="match status" value="1"/>
</dbReference>
<comment type="similarity">
    <text evidence="2">Belongs to the TBCC family.</text>
</comment>
<dbReference type="SMART" id="SM00673">
    <property type="entry name" value="CARP"/>
    <property type="match status" value="2"/>
</dbReference>
<evidence type="ECO:0000256" key="7">
    <source>
        <dbReference type="SAM" id="MobiDB-lite"/>
    </source>
</evidence>
<dbReference type="InterPro" id="IPR016098">
    <property type="entry name" value="CAP/MinC_C"/>
</dbReference>
<feature type="compositionally biased region" description="Basic residues" evidence="7">
    <location>
        <begin position="129"/>
        <end position="144"/>
    </location>
</feature>
<keyword evidence="3" id="KW-0963">Cytoplasm</keyword>
<dbReference type="InterPro" id="IPR017901">
    <property type="entry name" value="C-CAP_CF_C-like"/>
</dbReference>